<dbReference type="EMBL" id="UINC01106864">
    <property type="protein sequence ID" value="SVC71822.1"/>
    <property type="molecule type" value="Genomic_DNA"/>
</dbReference>
<sequence length="224" mass="25482">MKIRFTQLKPGILPIFILAVLFSQSPNNSFEVFMYFTDDEIPFGPNPSQVTIFGSNDNLDGWVHTNGKSLRFSDKNCPILSGPITLTPGSEIYWGACKPEDFTDTLGVSFIDTVPQINYSLQNYVDLFKENASVVLHNDKMIGRDEVSDTLIMTEIKFMKNGGFYATEWWYLIPPVMSPLEGSAFYYDSTSNGQTVQEMSLRLVTFNMDEGKWIDAYDYVNNYN</sequence>
<name>A0A382PIN5_9ZZZZ</name>
<accession>A0A382PIN5</accession>
<proteinExistence type="predicted"/>
<gene>
    <name evidence="1" type="ORF">METZ01_LOCUS324676</name>
</gene>
<reference evidence="1" key="1">
    <citation type="submission" date="2018-05" db="EMBL/GenBank/DDBJ databases">
        <authorList>
            <person name="Lanie J.A."/>
            <person name="Ng W.-L."/>
            <person name="Kazmierczak K.M."/>
            <person name="Andrzejewski T.M."/>
            <person name="Davidsen T.M."/>
            <person name="Wayne K.J."/>
            <person name="Tettelin H."/>
            <person name="Glass J.I."/>
            <person name="Rusch D."/>
            <person name="Podicherti R."/>
            <person name="Tsui H.-C.T."/>
            <person name="Winkler M.E."/>
        </authorList>
    </citation>
    <scope>NUCLEOTIDE SEQUENCE</scope>
</reference>
<protein>
    <submittedName>
        <fullName evidence="1">Uncharacterized protein</fullName>
    </submittedName>
</protein>
<dbReference type="AlphaFoldDB" id="A0A382PIN5"/>
<evidence type="ECO:0000313" key="1">
    <source>
        <dbReference type="EMBL" id="SVC71822.1"/>
    </source>
</evidence>
<organism evidence="1">
    <name type="scientific">marine metagenome</name>
    <dbReference type="NCBI Taxonomy" id="408172"/>
    <lineage>
        <taxon>unclassified sequences</taxon>
        <taxon>metagenomes</taxon>
        <taxon>ecological metagenomes</taxon>
    </lineage>
</organism>
<feature type="non-terminal residue" evidence="1">
    <location>
        <position position="224"/>
    </location>
</feature>